<evidence type="ECO:0000313" key="1">
    <source>
        <dbReference type="EMBL" id="TQM45604.1"/>
    </source>
</evidence>
<name>A0A543GHT7_9PSEU</name>
<keyword evidence="2" id="KW-1185">Reference proteome</keyword>
<organism evidence="1 2">
    <name type="scientific">Pseudonocardia cypriaca</name>
    <dbReference type="NCBI Taxonomy" id="882449"/>
    <lineage>
        <taxon>Bacteria</taxon>
        <taxon>Bacillati</taxon>
        <taxon>Actinomycetota</taxon>
        <taxon>Actinomycetes</taxon>
        <taxon>Pseudonocardiales</taxon>
        <taxon>Pseudonocardiaceae</taxon>
        <taxon>Pseudonocardia</taxon>
    </lineage>
</organism>
<dbReference type="Pfam" id="PF02424">
    <property type="entry name" value="ApbE"/>
    <property type="match status" value="1"/>
</dbReference>
<reference evidence="1 2" key="1">
    <citation type="submission" date="2019-06" db="EMBL/GenBank/DDBJ databases">
        <title>Sequencing the genomes of 1000 actinobacteria strains.</title>
        <authorList>
            <person name="Klenk H.-P."/>
        </authorList>
    </citation>
    <scope>NUCLEOTIDE SEQUENCE [LARGE SCALE GENOMIC DNA]</scope>
    <source>
        <strain evidence="1 2">DSM 45511</strain>
    </source>
</reference>
<dbReference type="Proteomes" id="UP000319818">
    <property type="component" value="Unassembled WGS sequence"/>
</dbReference>
<evidence type="ECO:0000313" key="2">
    <source>
        <dbReference type="Proteomes" id="UP000319818"/>
    </source>
</evidence>
<sequence>MSISLHTGGRTATVSSSWTAWDAPFRLVVTDPWAMHHARHQVADVVGALVATVDRRLPAARRDAQLVQMLGGTRSTPLRPFPYGIAASPADGDVHRPAPTRWQQAFTAAGRARDGWSVTAGPAAPALIAQRCAELVAEAASCGVLVAFGDHVATSGLAPVGGWRVQMQDALVAIDGGAVSSTSCVQRGRADRLQPFAVAATGRTVVPAWRSVAVAAADAPAASAACNGALLRGACAPAWLAELGLPALLVDSHGVPHAVGRWPVPA</sequence>
<comment type="caution">
    <text evidence="1">The sequence shown here is derived from an EMBL/GenBank/DDBJ whole genome shotgun (WGS) entry which is preliminary data.</text>
</comment>
<keyword evidence="1" id="KW-0449">Lipoprotein</keyword>
<dbReference type="AlphaFoldDB" id="A0A543GHT7"/>
<protein>
    <submittedName>
        <fullName evidence="1">Thiamine biosynthesis lipoprotein</fullName>
    </submittedName>
</protein>
<gene>
    <name evidence="1" type="ORF">FB388_3004</name>
</gene>
<dbReference type="InterPro" id="IPR003374">
    <property type="entry name" value="ApbE-like_sf"/>
</dbReference>
<dbReference type="EMBL" id="VFPH01000001">
    <property type="protein sequence ID" value="TQM45604.1"/>
    <property type="molecule type" value="Genomic_DNA"/>
</dbReference>
<dbReference type="InterPro" id="IPR024932">
    <property type="entry name" value="ApbE"/>
</dbReference>
<proteinExistence type="predicted"/>
<accession>A0A543GHT7</accession>
<dbReference type="Gene3D" id="3.10.520.10">
    <property type="entry name" value="ApbE-like domains"/>
    <property type="match status" value="1"/>
</dbReference>